<gene>
    <name evidence="3" type="ORF">NE237_010298</name>
</gene>
<dbReference type="EMBL" id="JAMYWD010000002">
    <property type="protein sequence ID" value="KAJ4979518.1"/>
    <property type="molecule type" value="Genomic_DNA"/>
</dbReference>
<dbReference type="PANTHER" id="PTHR34568">
    <property type="entry name" value="RRM DOMAIN-CONTAINING PROTEIN"/>
    <property type="match status" value="1"/>
</dbReference>
<organism evidence="3 4">
    <name type="scientific">Protea cynaroides</name>
    <dbReference type="NCBI Taxonomy" id="273540"/>
    <lineage>
        <taxon>Eukaryota</taxon>
        <taxon>Viridiplantae</taxon>
        <taxon>Streptophyta</taxon>
        <taxon>Embryophyta</taxon>
        <taxon>Tracheophyta</taxon>
        <taxon>Spermatophyta</taxon>
        <taxon>Magnoliopsida</taxon>
        <taxon>Proteales</taxon>
        <taxon>Proteaceae</taxon>
        <taxon>Protea</taxon>
    </lineage>
</organism>
<evidence type="ECO:0000259" key="2">
    <source>
        <dbReference type="Pfam" id="PF25896"/>
    </source>
</evidence>
<feature type="compositionally biased region" description="Polar residues" evidence="1">
    <location>
        <begin position="177"/>
        <end position="194"/>
    </location>
</feature>
<protein>
    <recommendedName>
        <fullName evidence="2">AT3G52170-like helix-turn-helix domain-containing protein</fullName>
    </recommendedName>
</protein>
<dbReference type="Pfam" id="PF25896">
    <property type="entry name" value="HTH_AT3G52170"/>
    <property type="match status" value="1"/>
</dbReference>
<dbReference type="InterPro" id="IPR058942">
    <property type="entry name" value="AT3G52170-like"/>
</dbReference>
<dbReference type="Proteomes" id="UP001141806">
    <property type="component" value="Unassembled WGS sequence"/>
</dbReference>
<feature type="region of interest" description="Disordered" evidence="1">
    <location>
        <begin position="462"/>
        <end position="526"/>
    </location>
</feature>
<comment type="caution">
    <text evidence="3">The sequence shown here is derived from an EMBL/GenBank/DDBJ whole genome shotgun (WGS) entry which is preliminary data.</text>
</comment>
<feature type="region of interest" description="Disordered" evidence="1">
    <location>
        <begin position="176"/>
        <end position="195"/>
    </location>
</feature>
<feature type="domain" description="AT3G52170-like helix-turn-helix" evidence="2">
    <location>
        <begin position="70"/>
        <end position="118"/>
    </location>
</feature>
<reference evidence="3" key="1">
    <citation type="journal article" date="2023" name="Plant J.">
        <title>The genome of the king protea, Protea cynaroides.</title>
        <authorList>
            <person name="Chang J."/>
            <person name="Duong T.A."/>
            <person name="Schoeman C."/>
            <person name="Ma X."/>
            <person name="Roodt D."/>
            <person name="Barker N."/>
            <person name="Li Z."/>
            <person name="Van de Peer Y."/>
            <person name="Mizrachi E."/>
        </authorList>
    </citation>
    <scope>NUCLEOTIDE SEQUENCE</scope>
    <source>
        <tissue evidence="3">Young leaves</tissue>
    </source>
</reference>
<proteinExistence type="predicted"/>
<keyword evidence="4" id="KW-1185">Reference proteome</keyword>
<dbReference type="PANTHER" id="PTHR34568:SF1">
    <property type="entry name" value="DNA BINDING PROTEIN"/>
    <property type="match status" value="1"/>
</dbReference>
<sequence>MWGFGVFTPRWEYFNGSCFERLENSGSTGFVNPGEVVFIMNGVKVSWVGQTFALARCSDSGGRKSRIRRSKEERKDMVESFIKKYQKTNNGSFPSLNLTHKEVGGSFYTVREIVREIIQENRVLGPAMLTSEEISTEQFSEHYPLGSISIESQSQLSMSSSGSCVTDFHQSIYKEPVSTSSGQSNGYSRQTSDNGKYISGMLVDGEYEESNTGKPLENGSVAAQVDDKTVFSKVQVSETSSGQSAGHSKQTTNNGIYINGICMGEEYKESNAEKPLEEGSVTTQVDTEPIFVEGQVCEKLDGVEDAKEAICKNLGEVENVKEAPIAKVTPIAAGVIVETFPLKSAVKPIHGTDWMSGESRDVTKSLKEQETKKVDVATENADLLFHRIDSLEEISHGLVDEKEAVNIAEPFQENLSFSATQNSSRSSTLLDGTQIAVEVSRNDFSTLQTADPNKMVIGIEPKLVPPEGHSKNVTASGNTSTSGDSLSQELTSQAKADIEHNQSTGEGSNTSLNTLNLDSREGGSKKSVKAEINPFWTVFRAFVSSFVKFWTE</sequence>
<feature type="compositionally biased region" description="Polar residues" evidence="1">
    <location>
        <begin position="501"/>
        <end position="517"/>
    </location>
</feature>
<dbReference type="InterPro" id="IPR058941">
    <property type="entry name" value="HTH_AT3G52170-like"/>
</dbReference>
<name>A0A9Q0KZB4_9MAGN</name>
<evidence type="ECO:0000313" key="4">
    <source>
        <dbReference type="Proteomes" id="UP001141806"/>
    </source>
</evidence>
<dbReference type="OrthoDB" id="787154at2759"/>
<evidence type="ECO:0000256" key="1">
    <source>
        <dbReference type="SAM" id="MobiDB-lite"/>
    </source>
</evidence>
<dbReference type="AlphaFoldDB" id="A0A9Q0KZB4"/>
<evidence type="ECO:0000313" key="3">
    <source>
        <dbReference type="EMBL" id="KAJ4979518.1"/>
    </source>
</evidence>
<accession>A0A9Q0KZB4</accession>
<feature type="compositionally biased region" description="Polar residues" evidence="1">
    <location>
        <begin position="471"/>
        <end position="494"/>
    </location>
</feature>